<dbReference type="OrthoDB" id="9872546at2"/>
<reference evidence="1 2" key="1">
    <citation type="submission" date="2016-11" db="EMBL/GenBank/DDBJ databases">
        <authorList>
            <person name="Jaros S."/>
            <person name="Januszkiewicz K."/>
            <person name="Wedrychowicz H."/>
        </authorList>
    </citation>
    <scope>NUCLEOTIDE SEQUENCE [LARGE SCALE GENOMIC DNA]</scope>
    <source>
        <strain evidence="1 2">Y1</strain>
    </source>
</reference>
<dbReference type="RefSeq" id="WP_072952427.1">
    <property type="nucleotide sequence ID" value="NZ_FRCT01000022.1"/>
</dbReference>
<sequence>MENQKSNRKPFTELYLTKNQIEGMMYVLDSYLNADKYHKFGQYADRMKQKILNHGRTFINSDEEMVSLLMYETDMIILLKLFSTYISAVQEIPKDYFSEIVEAQKARAIESLNH</sequence>
<organism evidence="1 2">
    <name type="scientific">Ruminococcus flavefaciens</name>
    <dbReference type="NCBI Taxonomy" id="1265"/>
    <lineage>
        <taxon>Bacteria</taxon>
        <taxon>Bacillati</taxon>
        <taxon>Bacillota</taxon>
        <taxon>Clostridia</taxon>
        <taxon>Eubacteriales</taxon>
        <taxon>Oscillospiraceae</taxon>
        <taxon>Ruminococcus</taxon>
    </lineage>
</organism>
<evidence type="ECO:0000313" key="1">
    <source>
        <dbReference type="EMBL" id="SHM89996.1"/>
    </source>
</evidence>
<protein>
    <submittedName>
        <fullName evidence="1">Uncharacterized protein</fullName>
    </submittedName>
</protein>
<evidence type="ECO:0000313" key="2">
    <source>
        <dbReference type="Proteomes" id="UP000184394"/>
    </source>
</evidence>
<proteinExistence type="predicted"/>
<dbReference type="AlphaFoldDB" id="A0A1M7MGL9"/>
<dbReference type="EMBL" id="FRCT01000022">
    <property type="protein sequence ID" value="SHM89996.1"/>
    <property type="molecule type" value="Genomic_DNA"/>
</dbReference>
<gene>
    <name evidence="1" type="ORF">SAMN04487860_12242</name>
</gene>
<dbReference type="Proteomes" id="UP000184394">
    <property type="component" value="Unassembled WGS sequence"/>
</dbReference>
<accession>A0A1M7MGL9</accession>
<name>A0A1M7MGL9_RUMFL</name>